<keyword evidence="2" id="KW-1185">Reference proteome</keyword>
<sequence>MSMLSVQDIHDHVALYVKIPDSWRSMNHAFEFLEAINSMIRSDFMAELRSARYHTLIIDESTDISVTKMLILFFKFRSVTSTEHKTVFGGIVTLSACNAEAITLAVKDFYTANKLDLMKKVMFTPDSVSVMLGKNNGVASRLKQSIPHLVEQHCVLHREDLGVDGTWKKVLMIREMEKLLTTVYTVFSRSPLMKSKLDEIALVTECEAVNIRAVSALRVTKMQKPNNFKLT</sequence>
<accession>A0AAV7MTG6</accession>
<dbReference type="Proteomes" id="UP001066276">
    <property type="component" value="Chromosome 9"/>
</dbReference>
<dbReference type="AlphaFoldDB" id="A0AAV7MTG6"/>
<evidence type="ECO:0008006" key="3">
    <source>
        <dbReference type="Google" id="ProtNLM"/>
    </source>
</evidence>
<evidence type="ECO:0000313" key="2">
    <source>
        <dbReference type="Proteomes" id="UP001066276"/>
    </source>
</evidence>
<comment type="caution">
    <text evidence="1">The sequence shown here is derived from an EMBL/GenBank/DDBJ whole genome shotgun (WGS) entry which is preliminary data.</text>
</comment>
<dbReference type="EMBL" id="JANPWB010000013">
    <property type="protein sequence ID" value="KAJ1104278.1"/>
    <property type="molecule type" value="Genomic_DNA"/>
</dbReference>
<gene>
    <name evidence="1" type="ORF">NDU88_001690</name>
</gene>
<evidence type="ECO:0000313" key="1">
    <source>
        <dbReference type="EMBL" id="KAJ1104278.1"/>
    </source>
</evidence>
<dbReference type="PANTHER" id="PTHR46880">
    <property type="entry name" value="RAS-ASSOCIATING DOMAIN-CONTAINING PROTEIN"/>
    <property type="match status" value="1"/>
</dbReference>
<organism evidence="1 2">
    <name type="scientific">Pleurodeles waltl</name>
    <name type="common">Iberian ribbed newt</name>
    <dbReference type="NCBI Taxonomy" id="8319"/>
    <lineage>
        <taxon>Eukaryota</taxon>
        <taxon>Metazoa</taxon>
        <taxon>Chordata</taxon>
        <taxon>Craniata</taxon>
        <taxon>Vertebrata</taxon>
        <taxon>Euteleostomi</taxon>
        <taxon>Amphibia</taxon>
        <taxon>Batrachia</taxon>
        <taxon>Caudata</taxon>
        <taxon>Salamandroidea</taxon>
        <taxon>Salamandridae</taxon>
        <taxon>Pleurodelinae</taxon>
        <taxon>Pleurodeles</taxon>
    </lineage>
</organism>
<dbReference type="PANTHER" id="PTHR46880:SF8">
    <property type="entry name" value="E3 SUMO-PROTEIN LIGASE KIAA1586"/>
    <property type="match status" value="1"/>
</dbReference>
<protein>
    <recommendedName>
        <fullName evidence="3">DUF4371 domain-containing protein</fullName>
    </recommendedName>
</protein>
<proteinExistence type="predicted"/>
<name>A0AAV7MTG6_PLEWA</name>
<reference evidence="1" key="1">
    <citation type="journal article" date="2022" name="bioRxiv">
        <title>Sequencing and chromosome-scale assembly of the giantPleurodeles waltlgenome.</title>
        <authorList>
            <person name="Brown T."/>
            <person name="Elewa A."/>
            <person name="Iarovenko S."/>
            <person name="Subramanian E."/>
            <person name="Araus A.J."/>
            <person name="Petzold A."/>
            <person name="Susuki M."/>
            <person name="Suzuki K.-i.T."/>
            <person name="Hayashi T."/>
            <person name="Toyoda A."/>
            <person name="Oliveira C."/>
            <person name="Osipova E."/>
            <person name="Leigh N.D."/>
            <person name="Simon A."/>
            <person name="Yun M.H."/>
        </authorList>
    </citation>
    <scope>NUCLEOTIDE SEQUENCE</scope>
    <source>
        <strain evidence="1">20211129_DDA</strain>
        <tissue evidence="1">Liver</tissue>
    </source>
</reference>